<dbReference type="GO" id="GO:0009425">
    <property type="term" value="C:bacterial-type flagellum basal body"/>
    <property type="evidence" value="ECO:0007669"/>
    <property type="project" value="InterPro"/>
</dbReference>
<dbReference type="Gene3D" id="3.40.1550.10">
    <property type="entry name" value="CheC-like"/>
    <property type="match status" value="1"/>
</dbReference>
<gene>
    <name evidence="2" type="ORF">METZ01_LOCUS169727</name>
</gene>
<dbReference type="GO" id="GO:0003774">
    <property type="term" value="F:cytoskeletal motor activity"/>
    <property type="evidence" value="ECO:0007669"/>
    <property type="project" value="InterPro"/>
</dbReference>
<keyword evidence="1" id="KW-0145">Chemotaxis</keyword>
<name>A0A382BUV7_9ZZZZ</name>
<organism evidence="2">
    <name type="scientific">marine metagenome</name>
    <dbReference type="NCBI Taxonomy" id="408172"/>
    <lineage>
        <taxon>unclassified sequences</taxon>
        <taxon>metagenomes</taxon>
        <taxon>ecological metagenomes</taxon>
    </lineage>
</organism>
<dbReference type="InterPro" id="IPR001689">
    <property type="entry name" value="Flag_FliM"/>
</dbReference>
<reference evidence="2" key="1">
    <citation type="submission" date="2018-05" db="EMBL/GenBank/DDBJ databases">
        <authorList>
            <person name="Lanie J.A."/>
            <person name="Ng W.-L."/>
            <person name="Kazmierczak K.M."/>
            <person name="Andrzejewski T.M."/>
            <person name="Davidsen T.M."/>
            <person name="Wayne K.J."/>
            <person name="Tettelin H."/>
            <person name="Glass J.I."/>
            <person name="Rusch D."/>
            <person name="Podicherti R."/>
            <person name="Tsui H.-C.T."/>
            <person name="Winkler M.E."/>
        </authorList>
    </citation>
    <scope>NUCLEOTIDE SEQUENCE</scope>
</reference>
<dbReference type="EMBL" id="UINC01031202">
    <property type="protein sequence ID" value="SVB16873.1"/>
    <property type="molecule type" value="Genomic_DNA"/>
</dbReference>
<proteinExistence type="predicted"/>
<accession>A0A382BUV7</accession>
<dbReference type="SUPFAM" id="SSF103039">
    <property type="entry name" value="CheC-like"/>
    <property type="match status" value="1"/>
</dbReference>
<dbReference type="GO" id="GO:0006935">
    <property type="term" value="P:chemotaxis"/>
    <property type="evidence" value="ECO:0007669"/>
    <property type="project" value="UniProtKB-KW"/>
</dbReference>
<dbReference type="Pfam" id="PF02154">
    <property type="entry name" value="FliM"/>
    <property type="match status" value="1"/>
</dbReference>
<sequence>MHQQLAERLSNSVSELLGLDTTMSCAIVERIDGCDFLDENMEIVFCQIGLPPIQGELILAIPRRLAFWIVSQLLNYSDVEEIGNRDLTKVEQISLMQFVNLIVVNLSEEWQQINSEIHARFDTLDVMGDELASRLQTCEVMLVGIETIVSQNIIENLWLCYTEDFVLTIQTEQERKREELDRQSRLRGDVRQDLVSTLEIVLESYTTRIESRLDQLEEKLDRVIQDG</sequence>
<evidence type="ECO:0000313" key="2">
    <source>
        <dbReference type="EMBL" id="SVB16873.1"/>
    </source>
</evidence>
<dbReference type="InterPro" id="IPR028976">
    <property type="entry name" value="CheC-like_sf"/>
</dbReference>
<dbReference type="GO" id="GO:0071973">
    <property type="term" value="P:bacterial-type flagellum-dependent cell motility"/>
    <property type="evidence" value="ECO:0007669"/>
    <property type="project" value="InterPro"/>
</dbReference>
<protein>
    <submittedName>
        <fullName evidence="2">Uncharacterized protein</fullName>
    </submittedName>
</protein>
<dbReference type="AlphaFoldDB" id="A0A382BUV7"/>
<evidence type="ECO:0000256" key="1">
    <source>
        <dbReference type="ARBA" id="ARBA00022500"/>
    </source>
</evidence>